<dbReference type="RefSeq" id="XP_037147619.1">
    <property type="nucleotide sequence ID" value="XM_037297045.1"/>
</dbReference>
<feature type="binding site" evidence="3">
    <location>
        <position position="75"/>
    </location>
    <ligand>
        <name>ATP</name>
        <dbReference type="ChEBI" id="CHEBI:30616"/>
    </ligand>
</feature>
<dbReference type="PROSITE" id="PS00108">
    <property type="entry name" value="PROTEIN_KINASE_ST"/>
    <property type="match status" value="1"/>
</dbReference>
<dbReference type="EMBL" id="JACCJB010000023">
    <property type="protein sequence ID" value="KAF6218184.1"/>
    <property type="molecule type" value="Genomic_DNA"/>
</dbReference>
<keyword evidence="1 3" id="KW-0547">Nucleotide-binding</keyword>
<dbReference type="Pfam" id="PF00069">
    <property type="entry name" value="Pkinase"/>
    <property type="match status" value="1"/>
</dbReference>
<dbReference type="InterPro" id="IPR011009">
    <property type="entry name" value="Kinase-like_dom_sf"/>
</dbReference>
<comment type="caution">
    <text evidence="5">The sequence shown here is derived from an EMBL/GenBank/DDBJ whole genome shotgun (WGS) entry which is preliminary data.</text>
</comment>
<dbReference type="InterPro" id="IPR011990">
    <property type="entry name" value="TPR-like_helical_dom_sf"/>
</dbReference>
<dbReference type="PROSITE" id="PS00107">
    <property type="entry name" value="PROTEIN_KINASE_ATP"/>
    <property type="match status" value="1"/>
</dbReference>
<keyword evidence="2 3" id="KW-0067">ATP-binding</keyword>
<dbReference type="Gene3D" id="1.25.40.10">
    <property type="entry name" value="Tetratricopeptide repeat domain"/>
    <property type="match status" value="1"/>
</dbReference>
<dbReference type="PANTHER" id="PTHR24359">
    <property type="entry name" value="SERINE/THREONINE-PROTEIN KINASE SBK1"/>
    <property type="match status" value="1"/>
</dbReference>
<organism evidence="5 6">
    <name type="scientific">Letharia lupina</name>
    <dbReference type="NCBI Taxonomy" id="560253"/>
    <lineage>
        <taxon>Eukaryota</taxon>
        <taxon>Fungi</taxon>
        <taxon>Dikarya</taxon>
        <taxon>Ascomycota</taxon>
        <taxon>Pezizomycotina</taxon>
        <taxon>Lecanoromycetes</taxon>
        <taxon>OSLEUM clade</taxon>
        <taxon>Lecanoromycetidae</taxon>
        <taxon>Lecanorales</taxon>
        <taxon>Lecanorineae</taxon>
        <taxon>Parmeliaceae</taxon>
        <taxon>Letharia</taxon>
    </lineage>
</organism>
<evidence type="ECO:0000256" key="3">
    <source>
        <dbReference type="PROSITE-ProRule" id="PRU10141"/>
    </source>
</evidence>
<dbReference type="Pfam" id="PF13424">
    <property type="entry name" value="TPR_12"/>
    <property type="match status" value="1"/>
</dbReference>
<dbReference type="InterPro" id="IPR000719">
    <property type="entry name" value="Prot_kinase_dom"/>
</dbReference>
<protein>
    <recommendedName>
        <fullName evidence="4">Protein kinase domain-containing protein</fullName>
    </recommendedName>
</protein>
<gene>
    <name evidence="5" type="ORF">HO133_006143</name>
</gene>
<evidence type="ECO:0000256" key="2">
    <source>
        <dbReference type="ARBA" id="ARBA00022840"/>
    </source>
</evidence>
<sequence>MSFTSSGKFSQSATLASVAATDIPYDLLTFLGIAQSLNIGFLPISWDVGQASIGKGGTAEISQSSVNLETAFAFKRLSSVDLALSEAKKTAIFEALAAEISVLGHRSIRGHPNINRLEGICWDIEPDGERVWPVLVFEKTQHGDLKTLMEQGAGTRLDLRDRIRLCAEVAMAVSDLHLNVSTVQLIKEGIVHGDIKPANVLIFENDSKQYVAKVADFGYSTWLGGANDMILMPRTLHWTAPEWHHRPIHGASAVRMDVYSFGMFCLWLLCYHGGETAHRDFYEDLKSKEATSALAHQLLTETHDVNDEQRRHLHQLFDLSLAIEPAERCSNFGQLVRLLAPNRILVPHIIETIASDRPKFPKDFRVQVRTHIAACLEERVFRSSTLALSSQRAAFELSLCYTLGMGVDKDDVKASALLKQAARSQKDLNYEIDRIRYGEVRSSPREGIYNQSLYRGHTIARSTTGAHYYLEKGNLDQAASRIRKEIADAESIMGVDHRIIGVLKSTLTNVLIMQERWEEAQKLETQVLQWSSKTLGERHPDTLGTRSSLALIHGERRQWKEAELLQTQVMTASLSELGLDHRVTLTSMSNLATIYHDQGKWEKAERLGKQVLEIRKNVLGSENPDTMNISEVLSSFNTKQEFWKRKEIEAVQVPISD</sequence>
<dbReference type="Proteomes" id="UP000593566">
    <property type="component" value="Unassembled WGS sequence"/>
</dbReference>
<reference evidence="5 6" key="1">
    <citation type="journal article" date="2020" name="Genomics">
        <title>Complete, high-quality genomes from long-read metagenomic sequencing of two wolf lichen thalli reveals enigmatic genome architecture.</title>
        <authorList>
            <person name="McKenzie S.K."/>
            <person name="Walston R.F."/>
            <person name="Allen J.L."/>
        </authorList>
    </citation>
    <scope>NUCLEOTIDE SEQUENCE [LARGE SCALE GENOMIC DNA]</scope>
    <source>
        <strain evidence="5">WasteWater1</strain>
    </source>
</reference>
<dbReference type="InterPro" id="IPR017441">
    <property type="entry name" value="Protein_kinase_ATP_BS"/>
</dbReference>
<accession>A0A8H6C7Q4</accession>
<feature type="domain" description="Protein kinase" evidence="4">
    <location>
        <begin position="47"/>
        <end position="323"/>
    </location>
</feature>
<dbReference type="SUPFAM" id="SSF56112">
    <property type="entry name" value="Protein kinase-like (PK-like)"/>
    <property type="match status" value="1"/>
</dbReference>
<dbReference type="SMART" id="SM00220">
    <property type="entry name" value="S_TKc"/>
    <property type="match status" value="1"/>
</dbReference>
<dbReference type="InterPro" id="IPR008271">
    <property type="entry name" value="Ser/Thr_kinase_AS"/>
</dbReference>
<proteinExistence type="predicted"/>
<evidence type="ECO:0000313" key="5">
    <source>
        <dbReference type="EMBL" id="KAF6218184.1"/>
    </source>
</evidence>
<name>A0A8H6C7Q4_9LECA</name>
<evidence type="ECO:0000313" key="6">
    <source>
        <dbReference type="Proteomes" id="UP000593566"/>
    </source>
</evidence>
<evidence type="ECO:0000259" key="4">
    <source>
        <dbReference type="PROSITE" id="PS50011"/>
    </source>
</evidence>
<evidence type="ECO:0000256" key="1">
    <source>
        <dbReference type="ARBA" id="ARBA00022741"/>
    </source>
</evidence>
<dbReference type="GO" id="GO:0005524">
    <property type="term" value="F:ATP binding"/>
    <property type="evidence" value="ECO:0007669"/>
    <property type="project" value="UniProtKB-UniRule"/>
</dbReference>
<keyword evidence="6" id="KW-1185">Reference proteome</keyword>
<dbReference type="Pfam" id="PF13374">
    <property type="entry name" value="TPR_10"/>
    <property type="match status" value="1"/>
</dbReference>
<dbReference type="PROSITE" id="PS50011">
    <property type="entry name" value="PROTEIN_KINASE_DOM"/>
    <property type="match status" value="1"/>
</dbReference>
<dbReference type="AlphaFoldDB" id="A0A8H6C7Q4"/>
<dbReference type="SUPFAM" id="SSF48452">
    <property type="entry name" value="TPR-like"/>
    <property type="match status" value="1"/>
</dbReference>
<dbReference type="PANTHER" id="PTHR24359:SF1">
    <property type="entry name" value="INHIBITOR OF NUCLEAR FACTOR KAPPA-B KINASE EPSILON SUBUNIT HOMOLOG 1-RELATED"/>
    <property type="match status" value="1"/>
</dbReference>
<dbReference type="Gene3D" id="1.10.510.10">
    <property type="entry name" value="Transferase(Phosphotransferase) domain 1"/>
    <property type="match status" value="1"/>
</dbReference>
<dbReference type="GO" id="GO:0004674">
    <property type="term" value="F:protein serine/threonine kinase activity"/>
    <property type="evidence" value="ECO:0007669"/>
    <property type="project" value="TreeGrafter"/>
</dbReference>
<dbReference type="GeneID" id="59334547"/>